<reference evidence="2" key="2">
    <citation type="journal article" date="2023" name="Nat. Commun.">
        <title>Cultivation of marine bacteria of the SAR202 clade.</title>
        <authorList>
            <person name="Lim Y."/>
            <person name="Seo J.H."/>
            <person name="Giovannoni S.J."/>
            <person name="Kang I."/>
            <person name="Cho J.C."/>
        </authorList>
    </citation>
    <scope>NUCLEOTIDE SEQUENCE</scope>
    <source>
        <strain evidence="2">JH1073</strain>
    </source>
</reference>
<dbReference type="AlphaFoldDB" id="A0AAJ5ZEP1"/>
<evidence type="ECO:0008006" key="5">
    <source>
        <dbReference type="Google" id="ProtNLM"/>
    </source>
</evidence>
<proteinExistence type="predicted"/>
<accession>A0AAJ5ZEP1</accession>
<dbReference type="Proteomes" id="UP001219901">
    <property type="component" value="Chromosome"/>
</dbReference>
<dbReference type="Gene3D" id="3.40.50.300">
    <property type="entry name" value="P-loop containing nucleotide triphosphate hydrolases"/>
    <property type="match status" value="1"/>
</dbReference>
<evidence type="ECO:0000313" key="1">
    <source>
        <dbReference type="EMBL" id="MDG0867786.1"/>
    </source>
</evidence>
<protein>
    <recommendedName>
        <fullName evidence="5">Thymidylate kinase-like domain-containing protein</fullName>
    </recommendedName>
</protein>
<organism evidence="2 3">
    <name type="scientific">Candidatus Lucifugimonas marina</name>
    <dbReference type="NCBI Taxonomy" id="3038979"/>
    <lineage>
        <taxon>Bacteria</taxon>
        <taxon>Bacillati</taxon>
        <taxon>Chloroflexota</taxon>
        <taxon>Dehalococcoidia</taxon>
        <taxon>SAR202 cluster</taxon>
        <taxon>Candidatus Lucifugimonadales</taxon>
        <taxon>Candidatus Lucifugimonadaceae</taxon>
        <taxon>Candidatus Lucifugimonas</taxon>
    </lineage>
</organism>
<name>A0AAJ5ZEP1_9CHLR</name>
<dbReference type="EMBL" id="CP046147">
    <property type="protein sequence ID" value="WFG39853.1"/>
    <property type="molecule type" value="Genomic_DNA"/>
</dbReference>
<evidence type="ECO:0000313" key="4">
    <source>
        <dbReference type="Proteomes" id="UP001321249"/>
    </source>
</evidence>
<evidence type="ECO:0000313" key="2">
    <source>
        <dbReference type="EMBL" id="WFG39853.1"/>
    </source>
</evidence>
<dbReference type="EMBL" id="WMBE01000003">
    <property type="protein sequence ID" value="MDG0867786.1"/>
    <property type="molecule type" value="Genomic_DNA"/>
</dbReference>
<dbReference type="Proteomes" id="UP001321249">
    <property type="component" value="Unassembled WGS sequence"/>
</dbReference>
<gene>
    <name evidence="1" type="ORF">GKO46_11975</name>
    <name evidence="2" type="ORF">GKO48_09560</name>
</gene>
<keyword evidence="3" id="KW-1185">Reference proteome</keyword>
<sequence length="142" mass="15908">MADKLHTSHNVILPALEQGKIVVADRYLLSSIGALLIRAPELATVVQDAIHNRPWFRDLAETLVKPDLSIHLFANAEVAVDRFHRLENNRAFDIESNAYQQLLDEGAEVAHANGMHLFDTTVDSVARTFSKIKPLLDEALTW</sequence>
<reference evidence="3 4" key="1">
    <citation type="submission" date="2019-11" db="EMBL/GenBank/DDBJ databases">
        <authorList>
            <person name="Cho J.-C."/>
        </authorList>
    </citation>
    <scope>NUCLEOTIDE SEQUENCE [LARGE SCALE GENOMIC DNA]</scope>
    <source>
        <strain evidence="2 3">JH1073</strain>
        <strain evidence="1 4">JH702</strain>
    </source>
</reference>
<reference evidence="3" key="3">
    <citation type="submission" date="2023-06" db="EMBL/GenBank/DDBJ databases">
        <title>Pangenomics reveal diversification of enzyme families and niche specialization in globally abundant SAR202 bacteria.</title>
        <authorList>
            <person name="Saw J.H.W."/>
        </authorList>
    </citation>
    <scope>NUCLEOTIDE SEQUENCE [LARGE SCALE GENOMIC DNA]</scope>
    <source>
        <strain evidence="3">JH1073</strain>
    </source>
</reference>
<dbReference type="InterPro" id="IPR027417">
    <property type="entry name" value="P-loop_NTPase"/>
</dbReference>
<evidence type="ECO:0000313" key="3">
    <source>
        <dbReference type="Proteomes" id="UP001219901"/>
    </source>
</evidence>
<dbReference type="SUPFAM" id="SSF52540">
    <property type="entry name" value="P-loop containing nucleoside triphosphate hydrolases"/>
    <property type="match status" value="1"/>
</dbReference>